<evidence type="ECO:0000313" key="2">
    <source>
        <dbReference type="Proteomes" id="UP000818624"/>
    </source>
</evidence>
<dbReference type="Proteomes" id="UP000818624">
    <property type="component" value="Chromosome 2"/>
</dbReference>
<accession>A0ABY8ENQ0</accession>
<proteinExistence type="predicted"/>
<gene>
    <name evidence="1" type="ORF">GLX27_001809</name>
</gene>
<keyword evidence="1" id="KW-0808">Transferase</keyword>
<reference evidence="1 2" key="1">
    <citation type="journal article" date="2020" name="Elife">
        <title>Loss of centromere function drives karyotype evolution in closely related Malassezia species.</title>
        <authorList>
            <person name="Sankaranarayanan S.R."/>
            <person name="Ianiri G."/>
            <person name="Coelho M.A."/>
            <person name="Reza M.H."/>
            <person name="Thimmappa B.C."/>
            <person name="Ganguly P."/>
            <person name="Vadnala R.N."/>
            <person name="Sun S."/>
            <person name="Siddharthan R."/>
            <person name="Tellgren-Roth C."/>
            <person name="Dawson T.L."/>
            <person name="Heitman J."/>
            <person name="Sanyal K."/>
        </authorList>
    </citation>
    <scope>NUCLEOTIDE SEQUENCE [LARGE SCALE GENOMIC DNA]</scope>
    <source>
        <strain evidence="1">CBS14141</strain>
    </source>
</reference>
<keyword evidence="2" id="KW-1185">Reference proteome</keyword>
<protein>
    <submittedName>
        <fullName evidence="1">Lipoyl(Octanoyl) transferase</fullName>
        <ecNumber evidence="1">2.3.1.181</ecNumber>
    </submittedName>
</protein>
<organism evidence="1 2">
    <name type="scientific">Malassezia furfur</name>
    <name type="common">Pityriasis versicolor infection agent</name>
    <name type="synonym">Pityrosporum furfur</name>
    <dbReference type="NCBI Taxonomy" id="55194"/>
    <lineage>
        <taxon>Eukaryota</taxon>
        <taxon>Fungi</taxon>
        <taxon>Dikarya</taxon>
        <taxon>Basidiomycota</taxon>
        <taxon>Ustilaginomycotina</taxon>
        <taxon>Malasseziomycetes</taxon>
        <taxon>Malasseziales</taxon>
        <taxon>Malasseziaceae</taxon>
        <taxon>Malassezia</taxon>
    </lineage>
</organism>
<dbReference type="GO" id="GO:0033819">
    <property type="term" value="F:lipoyl(octanoyl) transferase activity"/>
    <property type="evidence" value="ECO:0007669"/>
    <property type="project" value="UniProtKB-EC"/>
</dbReference>
<evidence type="ECO:0000313" key="1">
    <source>
        <dbReference type="EMBL" id="WFD47161.1"/>
    </source>
</evidence>
<keyword evidence="1" id="KW-0012">Acyltransferase</keyword>
<name>A0ABY8ENQ0_MALFU</name>
<sequence>MRAHDLAHAAESLGAMADMAATDAYCTDDAEVRAALKRGIFALAHATREKAAYTMHPALALASVYDRCSAAGIVLPHGTVASIVGSMARVLPSEALIDVLDVLQTDFLAQPPGDESGLCALIAAYGRAGCPERGEALVAAYAQRGPSTDTSAPTFRSLALQHKTQHAHAATYVVQCRARRTTRIPRDVPVGAWCRNAAVWNALVRARIVAGDVGAAHVWLERYRLLLHVEHICHPPRTASPYLTLMHACSSGPGIRAFFEQSTEATRRMLRRRAWAADAPFRTAAVHALLQCMHTDGVVPGVAMLNFLASFEAGRGRLAPAAQFAVQALAVPWAAHQYRVHATTYASLFTIHAAGEEGGAVLRAALASGGARLAPWAALATPRGVLTSCVQTLRALGAAPRAAFVARHGTQLLNSALDALLTASDAPAALYALRTLESFGVARDMYTYACVWRHLPMLGTIDEALARAIEAQASEVPGAVADALASVARAAEL</sequence>
<dbReference type="EC" id="2.3.1.181" evidence="1"/>
<dbReference type="EMBL" id="CP046235">
    <property type="protein sequence ID" value="WFD47161.1"/>
    <property type="molecule type" value="Genomic_DNA"/>
</dbReference>